<sequence>MIKQIRHTLLTRYFWGFMSLYLLNCFVDSPDAQPNYLPEDLTHNDLESIIEIVVEKILGFKNAIPEYDDNDTNQDFAAKSAFFIDFFVVPNSAISLYKKYLYLKKGKLAEQNSIPPTPYFEIHTPPPNI</sequence>
<dbReference type="EMBL" id="RYDJ01000007">
    <property type="protein sequence ID" value="RTZ04925.1"/>
    <property type="molecule type" value="Genomic_DNA"/>
</dbReference>
<keyword evidence="2" id="KW-1185">Reference proteome</keyword>
<protein>
    <submittedName>
        <fullName evidence="1">Uncharacterized protein</fullName>
    </submittedName>
</protein>
<dbReference type="Proteomes" id="UP000280825">
    <property type="component" value="Unassembled WGS sequence"/>
</dbReference>
<organism evidence="1 2">
    <name type="scientific">Flavobacterium bomense</name>
    <dbReference type="NCBI Taxonomy" id="2497483"/>
    <lineage>
        <taxon>Bacteria</taxon>
        <taxon>Pseudomonadati</taxon>
        <taxon>Bacteroidota</taxon>
        <taxon>Flavobacteriia</taxon>
        <taxon>Flavobacteriales</taxon>
        <taxon>Flavobacteriaceae</taxon>
        <taxon>Flavobacterium</taxon>
    </lineage>
</organism>
<reference evidence="1 2" key="1">
    <citation type="submission" date="2018-12" db="EMBL/GenBank/DDBJ databases">
        <title>Flavobacterium sp. nov., isolated from glacier ice.</title>
        <authorList>
            <person name="Liu Q."/>
            <person name="Xin Y.-H."/>
        </authorList>
    </citation>
    <scope>NUCLEOTIDE SEQUENCE [LARGE SCALE GENOMIC DNA]</scope>
    <source>
        <strain evidence="1 2">RB1N8</strain>
    </source>
</reference>
<accession>A0A432CMQ8</accession>
<evidence type="ECO:0000313" key="1">
    <source>
        <dbReference type="EMBL" id="RTZ04925.1"/>
    </source>
</evidence>
<gene>
    <name evidence="1" type="ORF">EKL98_08270</name>
</gene>
<name>A0A432CMQ8_9FLAO</name>
<dbReference type="AlphaFoldDB" id="A0A432CMQ8"/>
<evidence type="ECO:0000313" key="2">
    <source>
        <dbReference type="Proteomes" id="UP000280825"/>
    </source>
</evidence>
<dbReference type="RefSeq" id="WP_126562012.1">
    <property type="nucleotide sequence ID" value="NZ_RYDJ01000007.1"/>
</dbReference>
<comment type="caution">
    <text evidence="1">The sequence shown here is derived from an EMBL/GenBank/DDBJ whole genome shotgun (WGS) entry which is preliminary data.</text>
</comment>
<proteinExistence type="predicted"/>